<gene>
    <name evidence="3" type="ORF">DS843_20790</name>
</gene>
<sequence length="557" mass="59165">MKVAVLSKDPARGGAPRAMRRLIRGLRARGHRVDLFCLDHDADPSGSVGIRPLADPDGEAAAWFFGDHYIAPRRTALSNTVFTAQTVGYALAGLPVLSRYDVLNVHWVAEFLSADGLGALARLGPPVVLTLHDMAHFTGGCHYAAGCTGYTDGCTPCAQLSDDPLGVTGRVLAAKRAALARPNVAAVSPSLWLAGEARRSRVFAEGRVHAIANALETDLFVPADKATAKQSFGIDPDDRALLFGAYHAGERRKGFEHLTAMLDHLRGDPRGRALLEAGRLCVMTFGHAATELAEQGVRLHDLGYIGDDRRLAAAYAAADAVVLPSLEDNQPNVMLEAMACGTPVVAFAVGGMPDLVEDGVNGRLAAPFDAAALARGVLDTMADPATAAAWGREARRRIEEGFTLDHQAGRYEALFRAMLEESGWGPADGPLPSAGDRIPAPLRVDDAFAGGLYRLHRDLHDETEALRSELERSRAELADAGRRVDAALGALRGSTARRLLGRPRAAALPPDGAPLPERLHGALSALTSGWWDLGAPLRLLVRAAGRLGVRKGRAPHP</sequence>
<dbReference type="RefSeq" id="WP_149470756.1">
    <property type="nucleotide sequence ID" value="NZ_QOKW01000018.1"/>
</dbReference>
<reference evidence="3 4" key="1">
    <citation type="submission" date="2018-07" db="EMBL/GenBank/DDBJ databases">
        <title>Genome sequence of Azospirillum sp. ATCC 49961.</title>
        <authorList>
            <person name="Sant'Anna F.H."/>
            <person name="Baldani J.I."/>
            <person name="Zilli J.E."/>
            <person name="Reis V.M."/>
            <person name="Hartmann A."/>
            <person name="Cruz L."/>
            <person name="de Souza E.M."/>
            <person name="de Oliveira Pedrosa F."/>
            <person name="Passaglia L.M.P."/>
        </authorList>
    </citation>
    <scope>NUCLEOTIDE SEQUENCE [LARGE SCALE GENOMIC DNA]</scope>
    <source>
        <strain evidence="3 4">ATCC 49961</strain>
    </source>
</reference>
<dbReference type="Pfam" id="PF13439">
    <property type="entry name" value="Glyco_transf_4"/>
    <property type="match status" value="1"/>
</dbReference>
<organism evidence="3 4">
    <name type="scientific">Roseomonas genomospecies 6</name>
    <dbReference type="NCBI Taxonomy" id="214106"/>
    <lineage>
        <taxon>Bacteria</taxon>
        <taxon>Pseudomonadati</taxon>
        <taxon>Pseudomonadota</taxon>
        <taxon>Alphaproteobacteria</taxon>
        <taxon>Acetobacterales</taxon>
        <taxon>Roseomonadaceae</taxon>
        <taxon>Roseomonas</taxon>
    </lineage>
</organism>
<dbReference type="InterPro" id="IPR028098">
    <property type="entry name" value="Glyco_trans_4-like_N"/>
</dbReference>
<dbReference type="Proteomes" id="UP000480854">
    <property type="component" value="Unassembled WGS sequence"/>
</dbReference>
<dbReference type="EMBL" id="QOKW01000018">
    <property type="protein sequence ID" value="KAA0678289.1"/>
    <property type="molecule type" value="Genomic_DNA"/>
</dbReference>
<dbReference type="OrthoDB" id="9801573at2"/>
<evidence type="ECO:0000313" key="3">
    <source>
        <dbReference type="EMBL" id="KAA0678289.1"/>
    </source>
</evidence>
<dbReference type="Pfam" id="PF13692">
    <property type="entry name" value="Glyco_trans_1_4"/>
    <property type="match status" value="1"/>
</dbReference>
<proteinExistence type="predicted"/>
<keyword evidence="4" id="KW-1185">Reference proteome</keyword>
<dbReference type="AlphaFoldDB" id="A0A9W7NGV3"/>
<dbReference type="SUPFAM" id="SSF53756">
    <property type="entry name" value="UDP-Glycosyltransferase/glycogen phosphorylase"/>
    <property type="match status" value="1"/>
</dbReference>
<evidence type="ECO:0000259" key="2">
    <source>
        <dbReference type="Pfam" id="PF13439"/>
    </source>
</evidence>
<feature type="domain" description="Glycosyltransferase subfamily 4-like N-terminal" evidence="2">
    <location>
        <begin position="13"/>
        <end position="218"/>
    </location>
</feature>
<dbReference type="Gene3D" id="3.40.50.2000">
    <property type="entry name" value="Glycogen Phosphorylase B"/>
    <property type="match status" value="2"/>
</dbReference>
<accession>A0A9W7NGV3</accession>
<feature type="coiled-coil region" evidence="1">
    <location>
        <begin position="456"/>
        <end position="483"/>
    </location>
</feature>
<evidence type="ECO:0000256" key="1">
    <source>
        <dbReference type="SAM" id="Coils"/>
    </source>
</evidence>
<keyword evidence="1" id="KW-0175">Coiled coil</keyword>
<dbReference type="PANTHER" id="PTHR12526">
    <property type="entry name" value="GLYCOSYLTRANSFERASE"/>
    <property type="match status" value="1"/>
</dbReference>
<protein>
    <submittedName>
        <fullName evidence="3">Glycosyltransferase</fullName>
    </submittedName>
</protein>
<name>A0A9W7NGV3_9PROT</name>
<evidence type="ECO:0000313" key="4">
    <source>
        <dbReference type="Proteomes" id="UP000480854"/>
    </source>
</evidence>
<dbReference type="GO" id="GO:0016757">
    <property type="term" value="F:glycosyltransferase activity"/>
    <property type="evidence" value="ECO:0007669"/>
    <property type="project" value="UniProtKB-ARBA"/>
</dbReference>
<comment type="caution">
    <text evidence="3">The sequence shown here is derived from an EMBL/GenBank/DDBJ whole genome shotgun (WGS) entry which is preliminary data.</text>
</comment>